<proteinExistence type="predicted"/>
<comment type="caution">
    <text evidence="2">The sequence shown here is derived from an EMBL/GenBank/DDBJ whole genome shotgun (WGS) entry which is preliminary data.</text>
</comment>
<feature type="compositionally biased region" description="Low complexity" evidence="1">
    <location>
        <begin position="1"/>
        <end position="15"/>
    </location>
</feature>
<feature type="region of interest" description="Disordered" evidence="1">
    <location>
        <begin position="1"/>
        <end position="36"/>
    </location>
</feature>
<feature type="compositionally biased region" description="Polar residues" evidence="1">
    <location>
        <begin position="23"/>
        <end position="33"/>
    </location>
</feature>
<protein>
    <submittedName>
        <fullName evidence="2">Uncharacterized protein</fullName>
    </submittedName>
</protein>
<evidence type="ECO:0000313" key="2">
    <source>
        <dbReference type="EMBL" id="MEB3023044.1"/>
    </source>
</evidence>
<dbReference type="EMBL" id="JAYJJR010000013">
    <property type="protein sequence ID" value="MEB3023044.1"/>
    <property type="molecule type" value="Genomic_DNA"/>
</dbReference>
<accession>A0ABU5XLG4</accession>
<dbReference type="Proteomes" id="UP001299596">
    <property type="component" value="Unassembled WGS sequence"/>
</dbReference>
<keyword evidence="3" id="KW-1185">Reference proteome</keyword>
<gene>
    <name evidence="2" type="ORF">K6T79_18540</name>
</gene>
<reference evidence="2 3" key="1">
    <citation type="submission" date="2023-12" db="EMBL/GenBank/DDBJ databases">
        <title>Description of new species of Mycobacterium terrae complex isolated from sewage at the Sao Paulo Zoological Park Foundation in Brazil.</title>
        <authorList>
            <person name="Romagnoli C.L."/>
            <person name="Conceicao E.C."/>
            <person name="Machado E."/>
            <person name="Barreto L.B.P.F."/>
            <person name="Sharma A."/>
            <person name="Silva N.M."/>
            <person name="Marques L.E."/>
            <person name="Juliana M.A."/>
            <person name="Lourenco M.C.S."/>
            <person name="Digiampietri L.A."/>
            <person name="Suffys P.N."/>
            <person name="Viana-Niero C."/>
        </authorList>
    </citation>
    <scope>NUCLEOTIDE SEQUENCE [LARGE SCALE GENOMIC DNA]</scope>
    <source>
        <strain evidence="2 3">MYC098</strain>
    </source>
</reference>
<sequence>MTHTLSTTITGTTRTGADKDGNPSYTVSTTDGTWRTAPGSQVGFGITNSEFQGEVILTIDNDLIVGVSTPDGEHFTGRQS</sequence>
<evidence type="ECO:0000313" key="3">
    <source>
        <dbReference type="Proteomes" id="UP001299596"/>
    </source>
</evidence>
<evidence type="ECO:0000256" key="1">
    <source>
        <dbReference type="SAM" id="MobiDB-lite"/>
    </source>
</evidence>
<dbReference type="RefSeq" id="WP_329780307.1">
    <property type="nucleotide sequence ID" value="NZ_JAYJJR010000013.1"/>
</dbReference>
<organism evidence="2 3">
    <name type="scientific">[Mycobacterium] crassicus</name>
    <dbReference type="NCBI Taxonomy" id="2872309"/>
    <lineage>
        <taxon>Bacteria</taxon>
        <taxon>Bacillati</taxon>
        <taxon>Actinomycetota</taxon>
        <taxon>Actinomycetes</taxon>
        <taxon>Mycobacteriales</taxon>
        <taxon>Mycobacteriaceae</taxon>
        <taxon>Mycolicibacter</taxon>
    </lineage>
</organism>
<name>A0ABU5XLG4_9MYCO</name>